<accession>A0A645J8G2</accession>
<comment type="similarity">
    <text evidence="2">Belongs to the transketolase family.</text>
</comment>
<name>A0A645J8G2_9ZZZZ</name>
<proteinExistence type="inferred from homology"/>
<gene>
    <name evidence="5" type="primary">cbbT_29</name>
    <name evidence="5" type="ORF">SDC9_207718</name>
</gene>
<comment type="caution">
    <text evidence="5">The sequence shown here is derived from an EMBL/GenBank/DDBJ whole genome shotgun (WGS) entry which is preliminary data.</text>
</comment>
<dbReference type="Pfam" id="PF00456">
    <property type="entry name" value="Transketolase_N"/>
    <property type="match status" value="1"/>
</dbReference>
<evidence type="ECO:0000256" key="1">
    <source>
        <dbReference type="ARBA" id="ARBA00001964"/>
    </source>
</evidence>
<evidence type="ECO:0000259" key="4">
    <source>
        <dbReference type="Pfam" id="PF00456"/>
    </source>
</evidence>
<dbReference type="EC" id="2.2.1.1" evidence="5"/>
<organism evidence="5">
    <name type="scientific">bioreactor metagenome</name>
    <dbReference type="NCBI Taxonomy" id="1076179"/>
    <lineage>
        <taxon>unclassified sequences</taxon>
        <taxon>metagenomes</taxon>
        <taxon>ecological metagenomes</taxon>
    </lineage>
</organism>
<comment type="cofactor">
    <cofactor evidence="1">
        <name>thiamine diphosphate</name>
        <dbReference type="ChEBI" id="CHEBI:58937"/>
    </cofactor>
</comment>
<evidence type="ECO:0000313" key="5">
    <source>
        <dbReference type="EMBL" id="MPN59995.1"/>
    </source>
</evidence>
<dbReference type="PANTHER" id="PTHR47514:SF1">
    <property type="entry name" value="TRANSKETOLASE N-TERMINAL SECTION-RELATED"/>
    <property type="match status" value="1"/>
</dbReference>
<sequence>MFVDQNKQQLDGYTRDIMDLGDVAGKFASFGWHTQDTDGHDVAAIRDAIQNAKEAKGRPSVIVLDTVKGKGCTFAEGVLYNHHMSIREEEGREAVRAAEAALAALDEKGNA</sequence>
<dbReference type="Gene3D" id="3.40.50.970">
    <property type="match status" value="1"/>
</dbReference>
<dbReference type="EMBL" id="VSSQ01134663">
    <property type="protein sequence ID" value="MPN59995.1"/>
    <property type="molecule type" value="Genomic_DNA"/>
</dbReference>
<dbReference type="InterPro" id="IPR005474">
    <property type="entry name" value="Transketolase_N"/>
</dbReference>
<evidence type="ECO:0000256" key="2">
    <source>
        <dbReference type="ARBA" id="ARBA00007131"/>
    </source>
</evidence>
<reference evidence="5" key="1">
    <citation type="submission" date="2019-08" db="EMBL/GenBank/DDBJ databases">
        <authorList>
            <person name="Kucharzyk K."/>
            <person name="Murdoch R.W."/>
            <person name="Higgins S."/>
            <person name="Loffler F."/>
        </authorList>
    </citation>
    <scope>NUCLEOTIDE SEQUENCE</scope>
</reference>
<dbReference type="AlphaFoldDB" id="A0A645J8G2"/>
<dbReference type="PANTHER" id="PTHR47514">
    <property type="entry name" value="TRANSKETOLASE N-TERMINAL SECTION-RELATED"/>
    <property type="match status" value="1"/>
</dbReference>
<keyword evidence="5" id="KW-0808">Transferase</keyword>
<dbReference type="GO" id="GO:0004802">
    <property type="term" value="F:transketolase activity"/>
    <property type="evidence" value="ECO:0007669"/>
    <property type="project" value="UniProtKB-EC"/>
</dbReference>
<feature type="domain" description="Transketolase N-terminal" evidence="4">
    <location>
        <begin position="2"/>
        <end position="92"/>
    </location>
</feature>
<protein>
    <submittedName>
        <fullName evidence="5">Transketolase 2</fullName>
        <ecNumber evidence="5">2.2.1.1</ecNumber>
    </submittedName>
</protein>
<dbReference type="InterPro" id="IPR029061">
    <property type="entry name" value="THDP-binding"/>
</dbReference>
<evidence type="ECO:0000256" key="3">
    <source>
        <dbReference type="ARBA" id="ARBA00023052"/>
    </source>
</evidence>
<dbReference type="SUPFAM" id="SSF52518">
    <property type="entry name" value="Thiamin diphosphate-binding fold (THDP-binding)"/>
    <property type="match status" value="1"/>
</dbReference>
<keyword evidence="3" id="KW-0786">Thiamine pyrophosphate</keyword>